<dbReference type="AlphaFoldDB" id="A0A6J7KR64"/>
<organism evidence="1">
    <name type="scientific">freshwater metagenome</name>
    <dbReference type="NCBI Taxonomy" id="449393"/>
    <lineage>
        <taxon>unclassified sequences</taxon>
        <taxon>metagenomes</taxon>
        <taxon>ecological metagenomes</taxon>
    </lineage>
</organism>
<gene>
    <name evidence="1" type="ORF">UFOPK3773_01815</name>
</gene>
<name>A0A6J7KR64_9ZZZZ</name>
<protein>
    <submittedName>
        <fullName evidence="1">Unannotated protein</fullName>
    </submittedName>
</protein>
<accession>A0A6J7KR64</accession>
<dbReference type="EMBL" id="CAFBNF010000247">
    <property type="protein sequence ID" value="CAB4958025.1"/>
    <property type="molecule type" value="Genomic_DNA"/>
</dbReference>
<proteinExistence type="predicted"/>
<sequence>MAVTLLSPTAGGILEDLIDPSKGLEVVERPVRDDEIGTAPTALTEHGNLVLSIKRDGLNHRFDSLDITLLERGDTLVVIRHRPEGTS</sequence>
<evidence type="ECO:0000313" key="1">
    <source>
        <dbReference type="EMBL" id="CAB4958025.1"/>
    </source>
</evidence>
<reference evidence="1" key="1">
    <citation type="submission" date="2020-05" db="EMBL/GenBank/DDBJ databases">
        <authorList>
            <person name="Chiriac C."/>
            <person name="Salcher M."/>
            <person name="Ghai R."/>
            <person name="Kavagutti S V."/>
        </authorList>
    </citation>
    <scope>NUCLEOTIDE SEQUENCE</scope>
</reference>